<gene>
    <name evidence="2" type="ORF">SAMN05216362_10622</name>
</gene>
<protein>
    <submittedName>
        <fullName evidence="2">Two-component signal transduction system YycFG, regulatory protein YycH</fullName>
    </submittedName>
</protein>
<reference evidence="2 3" key="1">
    <citation type="submission" date="2016-10" db="EMBL/GenBank/DDBJ databases">
        <authorList>
            <person name="de Groot N.N."/>
        </authorList>
    </citation>
    <scope>NUCLEOTIDE SEQUENCE [LARGE SCALE GENOMIC DNA]</scope>
    <source>
        <strain evidence="2 3">DSM 21633</strain>
    </source>
</reference>
<dbReference type="InterPro" id="IPR009996">
    <property type="entry name" value="YycH"/>
</dbReference>
<dbReference type="Pfam" id="PF07435">
    <property type="entry name" value="YycH"/>
    <property type="match status" value="1"/>
</dbReference>
<name>A0A1H9CYI2_9BACI</name>
<feature type="domain" description="Regulatory protein YycH" evidence="1">
    <location>
        <begin position="3"/>
        <end position="450"/>
    </location>
</feature>
<dbReference type="InterPro" id="IPR042274">
    <property type="entry name" value="YycH/YycI_2"/>
</dbReference>
<evidence type="ECO:0000313" key="3">
    <source>
        <dbReference type="Proteomes" id="UP000199427"/>
    </source>
</evidence>
<dbReference type="Proteomes" id="UP000199427">
    <property type="component" value="Unassembled WGS sequence"/>
</dbReference>
<sequence>MIEQIKSVVLFLLVASSLLLTYALWTYQPDFEPIEQTEYITQSKLDGEEKSVREVVFPNQIIIHDYQTHKRLESKQDEKDFYEEFLNWDFSSLTIPTSNHYVLEQYMQQTELEQWESKNQYQSIEIQYPVSIPMDMINYMYSVNTENQNYSQSFNKVFLHLQDSTKEIKVAFVSDEEGESDVLVGEIQSSSAYQRLEELINQQDDMVYLKGFEFKEGQTIYLPTEEIAMNGYTLLTESFDAATMVNALFRDPSVVRQTLTNAPNVRTHYTDGSRALKTYQILNNEAEQMEFINPLSNDLEQSNPTEMIRRSVNLTNVHLGWTNDYQLDEIQKQPSSAVLYRMYYDGYPVYHDKGVTTMEQVWGNNELNKLKRPLFKLIEDEAISVKENVLPSGDSIYQTIESLSERITLNSIEQVKLGYTLKAKTSPSSQVITLEPEWYIKLEGSWQPMSQFNDMLMNQGVE</sequence>
<proteinExistence type="predicted"/>
<dbReference type="AlphaFoldDB" id="A0A1H9CYI2"/>
<accession>A0A1H9CYI2</accession>
<dbReference type="OrthoDB" id="2382185at2"/>
<dbReference type="RefSeq" id="WP_091772877.1">
    <property type="nucleotide sequence ID" value="NZ_CAESCL010000024.1"/>
</dbReference>
<dbReference type="Gene3D" id="3.30.310.160">
    <property type="entry name" value="YycH protein, domain 2"/>
    <property type="match status" value="1"/>
</dbReference>
<evidence type="ECO:0000313" key="2">
    <source>
        <dbReference type="EMBL" id="SEQ06234.1"/>
    </source>
</evidence>
<dbReference type="EMBL" id="FOES01000006">
    <property type="protein sequence ID" value="SEQ06234.1"/>
    <property type="molecule type" value="Genomic_DNA"/>
</dbReference>
<keyword evidence="3" id="KW-1185">Reference proteome</keyword>
<organism evidence="2 3">
    <name type="scientific">Piscibacillus halophilus</name>
    <dbReference type="NCBI Taxonomy" id="571933"/>
    <lineage>
        <taxon>Bacteria</taxon>
        <taxon>Bacillati</taxon>
        <taxon>Bacillota</taxon>
        <taxon>Bacilli</taxon>
        <taxon>Bacillales</taxon>
        <taxon>Bacillaceae</taxon>
        <taxon>Piscibacillus</taxon>
    </lineage>
</organism>
<dbReference type="CDD" id="cd15787">
    <property type="entry name" value="YycH_N"/>
    <property type="match status" value="1"/>
</dbReference>
<evidence type="ECO:0000259" key="1">
    <source>
        <dbReference type="Pfam" id="PF07435"/>
    </source>
</evidence>
<dbReference type="STRING" id="571933.SAMN05216362_10622"/>